<evidence type="ECO:0000313" key="5">
    <source>
        <dbReference type="Proteomes" id="UP000271974"/>
    </source>
</evidence>
<dbReference type="EMBL" id="RQTK01000389">
    <property type="protein sequence ID" value="RUS80484.1"/>
    <property type="molecule type" value="Genomic_DNA"/>
</dbReference>
<dbReference type="AlphaFoldDB" id="A0A433TG18"/>
<protein>
    <submittedName>
        <fullName evidence="4">Uncharacterized protein</fullName>
    </submittedName>
</protein>
<reference evidence="4 5" key="1">
    <citation type="submission" date="2019-01" db="EMBL/GenBank/DDBJ databases">
        <title>A draft genome assembly of the solar-powered sea slug Elysia chlorotica.</title>
        <authorList>
            <person name="Cai H."/>
            <person name="Li Q."/>
            <person name="Fang X."/>
            <person name="Li J."/>
            <person name="Curtis N.E."/>
            <person name="Altenburger A."/>
            <person name="Shibata T."/>
            <person name="Feng M."/>
            <person name="Maeda T."/>
            <person name="Schwartz J.A."/>
            <person name="Shigenobu S."/>
            <person name="Lundholm N."/>
            <person name="Nishiyama T."/>
            <person name="Yang H."/>
            <person name="Hasebe M."/>
            <person name="Li S."/>
            <person name="Pierce S.K."/>
            <person name="Wang J."/>
        </authorList>
    </citation>
    <scope>NUCLEOTIDE SEQUENCE [LARGE SCALE GENOMIC DNA]</scope>
    <source>
        <strain evidence="4">EC2010</strain>
        <tissue evidence="4">Whole organism of an adult</tissue>
    </source>
</reference>
<feature type="compositionally biased region" description="Low complexity" evidence="3">
    <location>
        <begin position="84"/>
        <end position="101"/>
    </location>
</feature>
<keyword evidence="5" id="KW-1185">Reference proteome</keyword>
<evidence type="ECO:0000256" key="2">
    <source>
        <dbReference type="ARBA" id="ARBA00022737"/>
    </source>
</evidence>
<proteinExistence type="predicted"/>
<feature type="region of interest" description="Disordered" evidence="3">
    <location>
        <begin position="199"/>
        <end position="222"/>
    </location>
</feature>
<keyword evidence="2" id="KW-0677">Repeat</keyword>
<dbReference type="Proteomes" id="UP000271974">
    <property type="component" value="Unassembled WGS sequence"/>
</dbReference>
<evidence type="ECO:0000256" key="3">
    <source>
        <dbReference type="SAM" id="MobiDB-lite"/>
    </source>
</evidence>
<name>A0A433TG18_ELYCH</name>
<sequence length="222" mass="24610">MLVDTGLIIQCKNMKEEDGRAASDGPRTSVVDIRRVVCQRPRQPGLLRRYMRLARLVIEIPQRSQTFRHTESITCKQARAQLSPPIHQPTNQPTHQPTHQPTNPPSHVPSEPSEPVKPPVLTRDGTVADRAELRAECRVPGQANPFTQSTQQPTNPATQQPTNPPTHQPSKPVNPVKPPVLTRDGTVADRAELRAECRVPGQANPFTQSIHQPTNPATHQPM</sequence>
<comment type="caution">
    <text evidence="4">The sequence shown here is derived from an EMBL/GenBank/DDBJ whole genome shotgun (WGS) entry which is preliminary data.</text>
</comment>
<gene>
    <name evidence="4" type="ORF">EGW08_011762</name>
</gene>
<feature type="compositionally biased region" description="Low complexity" evidence="3">
    <location>
        <begin position="147"/>
        <end position="161"/>
    </location>
</feature>
<keyword evidence="1" id="KW-0732">Signal</keyword>
<feature type="region of interest" description="Disordered" evidence="3">
    <location>
        <begin position="84"/>
        <end position="122"/>
    </location>
</feature>
<feature type="compositionally biased region" description="Polar residues" evidence="3">
    <location>
        <begin position="204"/>
        <end position="222"/>
    </location>
</feature>
<dbReference type="Pfam" id="PF04886">
    <property type="entry name" value="PT"/>
    <property type="match status" value="1"/>
</dbReference>
<organism evidence="4 5">
    <name type="scientific">Elysia chlorotica</name>
    <name type="common">Eastern emerald elysia</name>
    <name type="synonym">Sea slug</name>
    <dbReference type="NCBI Taxonomy" id="188477"/>
    <lineage>
        <taxon>Eukaryota</taxon>
        <taxon>Metazoa</taxon>
        <taxon>Spiralia</taxon>
        <taxon>Lophotrochozoa</taxon>
        <taxon>Mollusca</taxon>
        <taxon>Gastropoda</taxon>
        <taxon>Heterobranchia</taxon>
        <taxon>Euthyneura</taxon>
        <taxon>Panpulmonata</taxon>
        <taxon>Sacoglossa</taxon>
        <taxon>Placobranchoidea</taxon>
        <taxon>Plakobranchidae</taxon>
        <taxon>Elysia</taxon>
    </lineage>
</organism>
<dbReference type="InterPro" id="IPR006970">
    <property type="entry name" value="PT"/>
</dbReference>
<accession>A0A433TG18</accession>
<evidence type="ECO:0000256" key="1">
    <source>
        <dbReference type="ARBA" id="ARBA00022729"/>
    </source>
</evidence>
<evidence type="ECO:0000313" key="4">
    <source>
        <dbReference type="EMBL" id="RUS80484.1"/>
    </source>
</evidence>
<feature type="region of interest" description="Disordered" evidence="3">
    <location>
        <begin position="139"/>
        <end position="182"/>
    </location>
</feature>